<dbReference type="GO" id="GO:0003954">
    <property type="term" value="F:NADH dehydrogenase activity"/>
    <property type="evidence" value="ECO:0007669"/>
    <property type="project" value="TreeGrafter"/>
</dbReference>
<keyword evidence="5 10" id="KW-1133">Transmembrane helix</keyword>
<evidence type="ECO:0000256" key="4">
    <source>
        <dbReference type="ARBA" id="ARBA00022692"/>
    </source>
</evidence>
<dbReference type="GO" id="GO:0042773">
    <property type="term" value="P:ATP synthesis coupled electron transport"/>
    <property type="evidence" value="ECO:0007669"/>
    <property type="project" value="InterPro"/>
</dbReference>
<dbReference type="EMBL" id="CP046565">
    <property type="protein sequence ID" value="QJD30442.1"/>
    <property type="molecule type" value="Genomic_DNA"/>
</dbReference>
<evidence type="ECO:0000256" key="1">
    <source>
        <dbReference type="ARBA" id="ARBA00004127"/>
    </source>
</evidence>
<dbReference type="InterPro" id="IPR003918">
    <property type="entry name" value="NADH_UbQ_OxRdtase"/>
</dbReference>
<dbReference type="PANTHER" id="PTHR43507:SF1">
    <property type="entry name" value="NADH-UBIQUINONE OXIDOREDUCTASE CHAIN 4"/>
    <property type="match status" value="1"/>
</dbReference>
<keyword evidence="13" id="KW-1185">Reference proteome</keyword>
<reference evidence="13" key="1">
    <citation type="submission" date="2019-12" db="EMBL/GenBank/DDBJ databases">
        <authorList>
            <person name="Awala S.I."/>
            <person name="Rhee S.K."/>
        </authorList>
    </citation>
    <scope>NUCLEOTIDE SEQUENCE [LARGE SCALE GENOMIC DNA]</scope>
    <source>
        <strain evidence="13">IM1</strain>
    </source>
</reference>
<keyword evidence="4 9" id="KW-0812">Transmembrane</keyword>
<dbReference type="GO" id="GO:0015990">
    <property type="term" value="P:electron transport coupled proton transport"/>
    <property type="evidence" value="ECO:0007669"/>
    <property type="project" value="TreeGrafter"/>
</dbReference>
<evidence type="ECO:0000256" key="7">
    <source>
        <dbReference type="ARBA" id="ARBA00031584"/>
    </source>
</evidence>
<dbReference type="InterPro" id="IPR010227">
    <property type="entry name" value="NADH_Q_OxRdtase_chainM/4"/>
</dbReference>
<dbReference type="AlphaFoldDB" id="A0A858Q956"/>
<dbReference type="Pfam" id="PF00361">
    <property type="entry name" value="Proton_antipo_M"/>
    <property type="match status" value="1"/>
</dbReference>
<dbReference type="GO" id="GO:0048039">
    <property type="term" value="F:ubiquinone binding"/>
    <property type="evidence" value="ECO:0007669"/>
    <property type="project" value="TreeGrafter"/>
</dbReference>
<dbReference type="NCBIfam" id="TIGR01972">
    <property type="entry name" value="NDH_I_M"/>
    <property type="match status" value="1"/>
</dbReference>
<dbReference type="InterPro" id="IPR001750">
    <property type="entry name" value="ND/Mrp_TM"/>
</dbReference>
<keyword evidence="12" id="KW-0560">Oxidoreductase</keyword>
<evidence type="ECO:0000256" key="2">
    <source>
        <dbReference type="ARBA" id="ARBA00009025"/>
    </source>
</evidence>
<proteinExistence type="inferred from homology"/>
<evidence type="ECO:0000313" key="12">
    <source>
        <dbReference type="EMBL" id="QJD30442.1"/>
    </source>
</evidence>
<feature type="transmembrane region" description="Helical" evidence="10">
    <location>
        <begin position="110"/>
        <end position="129"/>
    </location>
</feature>
<dbReference type="KEGG" id="metu:GNH96_10955"/>
<dbReference type="GO" id="GO:0016020">
    <property type="term" value="C:membrane"/>
    <property type="evidence" value="ECO:0007669"/>
    <property type="project" value="UniProtKB-SubCell"/>
</dbReference>
<feature type="transmembrane region" description="Helical" evidence="10">
    <location>
        <begin position="272"/>
        <end position="292"/>
    </location>
</feature>
<evidence type="ECO:0000256" key="5">
    <source>
        <dbReference type="ARBA" id="ARBA00022989"/>
    </source>
</evidence>
<evidence type="ECO:0000256" key="9">
    <source>
        <dbReference type="RuleBase" id="RU000320"/>
    </source>
</evidence>
<sequence>MILLWLILIPLIGGLLSLPAGHWRDRAPGWVALAALAVDAVLVLTQFADTGAAPQTAWLAQIDWAWIPRFGIRFHLALDGLSLLLIALTVFLGFAAVLCSWTEIRERQGFFHFNLLWTLAGVIGVFLALDLFLFFFFWEVMLIPMYLLIGIWGHENRAYAAMKFFIFTQVSGLLMLIAILALVFLHYQTTRTLSFDYFELLEADLYPGAARWIMLGFFVAFTVKLPAIPFHTWLPDAHTQAPTGGSVILAGVLLKTGAYGLLRFVVPLFPGAAQDFAPIAMALGAVSILYAAKLAFAQSDIKRLIAYTSVSHMGFVLLGVFAGNAAALQGAVMTMLAHGVSAAALFMVAGALQERLHTRDMDKMGGLWTLAPRIGAITLFFSVAALGMPGLGNFVGEFLVLLGSFRVDTAITAFAALGLILAPVYALYVIQRAFHGPASPREVRDFGLREMGVMLFLVAATAWMGLHPQSMLAYTDATVNGLTRTLAQRGT</sequence>
<feature type="transmembrane region" description="Helical" evidence="10">
    <location>
        <begin position="164"/>
        <end position="189"/>
    </location>
</feature>
<feature type="transmembrane region" description="Helical" evidence="10">
    <location>
        <begin position="370"/>
        <end position="391"/>
    </location>
</feature>
<evidence type="ECO:0000256" key="6">
    <source>
        <dbReference type="ARBA" id="ARBA00023136"/>
    </source>
</evidence>
<evidence type="ECO:0000259" key="11">
    <source>
        <dbReference type="Pfam" id="PF00361"/>
    </source>
</evidence>
<evidence type="ECO:0000256" key="10">
    <source>
        <dbReference type="SAM" id="Phobius"/>
    </source>
</evidence>
<keyword evidence="6 10" id="KW-0472">Membrane</keyword>
<feature type="transmembrane region" description="Helical" evidence="10">
    <location>
        <begin position="74"/>
        <end position="98"/>
    </location>
</feature>
<dbReference type="GO" id="GO:0012505">
    <property type="term" value="C:endomembrane system"/>
    <property type="evidence" value="ECO:0007669"/>
    <property type="project" value="UniProtKB-SubCell"/>
</dbReference>
<evidence type="ECO:0000256" key="3">
    <source>
        <dbReference type="ARBA" id="ARBA00019906"/>
    </source>
</evidence>
<name>A0A858Q956_9GAMM</name>
<dbReference type="PRINTS" id="PR01437">
    <property type="entry name" value="NUOXDRDTASE4"/>
</dbReference>
<evidence type="ECO:0000313" key="13">
    <source>
        <dbReference type="Proteomes" id="UP000503004"/>
    </source>
</evidence>
<evidence type="ECO:0000256" key="8">
    <source>
        <dbReference type="ARBA" id="ARBA00032798"/>
    </source>
</evidence>
<accession>A0A858Q956</accession>
<feature type="domain" description="NADH:quinone oxidoreductase/Mrp antiporter transmembrane" evidence="11">
    <location>
        <begin position="128"/>
        <end position="415"/>
    </location>
</feature>
<dbReference type="PANTHER" id="PTHR43507">
    <property type="entry name" value="NADH-UBIQUINONE OXIDOREDUCTASE CHAIN 4"/>
    <property type="match status" value="1"/>
</dbReference>
<gene>
    <name evidence="12" type="primary">nuoM</name>
    <name evidence="12" type="ORF">GNH96_10955</name>
</gene>
<feature type="transmembrane region" description="Helical" evidence="10">
    <location>
        <begin position="446"/>
        <end position="466"/>
    </location>
</feature>
<feature type="transmembrane region" description="Helical" evidence="10">
    <location>
        <begin position="209"/>
        <end position="234"/>
    </location>
</feature>
<organism evidence="12 13">
    <name type="scientific">Methylococcus geothermalis</name>
    <dbReference type="NCBI Taxonomy" id="2681310"/>
    <lineage>
        <taxon>Bacteria</taxon>
        <taxon>Pseudomonadati</taxon>
        <taxon>Pseudomonadota</taxon>
        <taxon>Gammaproteobacteria</taxon>
        <taxon>Methylococcales</taxon>
        <taxon>Methylococcaceae</taxon>
        <taxon>Methylococcus</taxon>
    </lineage>
</organism>
<feature type="transmembrane region" description="Helical" evidence="10">
    <location>
        <begin position="328"/>
        <end position="349"/>
    </location>
</feature>
<dbReference type="RefSeq" id="WP_169603718.1">
    <property type="nucleotide sequence ID" value="NZ_CP046565.1"/>
</dbReference>
<protein>
    <recommendedName>
        <fullName evidence="3">NADH-quinone oxidoreductase subunit M</fullName>
    </recommendedName>
    <alternativeName>
        <fullName evidence="7">NADH dehydrogenase I subunit M</fullName>
    </alternativeName>
    <alternativeName>
        <fullName evidence="8">NDH-1 subunit M</fullName>
    </alternativeName>
</protein>
<feature type="transmembrane region" description="Helical" evidence="10">
    <location>
        <begin position="135"/>
        <end position="152"/>
    </location>
</feature>
<feature type="transmembrane region" description="Helical" evidence="10">
    <location>
        <begin position="411"/>
        <end position="434"/>
    </location>
</feature>
<comment type="subcellular location">
    <subcellularLocation>
        <location evidence="1">Endomembrane system</location>
        <topology evidence="1">Multi-pass membrane protein</topology>
    </subcellularLocation>
    <subcellularLocation>
        <location evidence="9">Membrane</location>
        <topology evidence="9">Multi-pass membrane protein</topology>
    </subcellularLocation>
</comment>
<dbReference type="NCBIfam" id="NF004498">
    <property type="entry name" value="PRK05846.1-1"/>
    <property type="match status" value="1"/>
</dbReference>
<dbReference type="Proteomes" id="UP000503004">
    <property type="component" value="Chromosome"/>
</dbReference>
<comment type="similarity">
    <text evidence="2">Belongs to the complex I subunit 4 family.</text>
</comment>
<feature type="transmembrane region" description="Helical" evidence="10">
    <location>
        <begin position="246"/>
        <end position="266"/>
    </location>
</feature>
<feature type="transmembrane region" description="Helical" evidence="10">
    <location>
        <begin position="304"/>
        <end position="322"/>
    </location>
</feature>
<dbReference type="GO" id="GO:0008137">
    <property type="term" value="F:NADH dehydrogenase (ubiquinone) activity"/>
    <property type="evidence" value="ECO:0007669"/>
    <property type="project" value="InterPro"/>
</dbReference>